<dbReference type="RefSeq" id="WP_188388330.1">
    <property type="nucleotide sequence ID" value="NZ_BMFK01000001.1"/>
</dbReference>
<keyword evidence="3" id="KW-1185">Reference proteome</keyword>
<name>A0A917AT70_9BACI</name>
<accession>A0A917AT70</accession>
<evidence type="ECO:0000313" key="3">
    <source>
        <dbReference type="Proteomes" id="UP000605259"/>
    </source>
</evidence>
<dbReference type="EMBL" id="BMFK01000001">
    <property type="protein sequence ID" value="GGE71121.1"/>
    <property type="molecule type" value="Genomic_DNA"/>
</dbReference>
<keyword evidence="1" id="KW-1133">Transmembrane helix</keyword>
<reference evidence="2" key="2">
    <citation type="submission" date="2020-09" db="EMBL/GenBank/DDBJ databases">
        <authorList>
            <person name="Sun Q."/>
            <person name="Zhou Y."/>
        </authorList>
    </citation>
    <scope>NUCLEOTIDE SEQUENCE</scope>
    <source>
        <strain evidence="2">CGMCC 1.12698</strain>
    </source>
</reference>
<feature type="transmembrane region" description="Helical" evidence="1">
    <location>
        <begin position="69"/>
        <end position="86"/>
    </location>
</feature>
<evidence type="ECO:0000256" key="1">
    <source>
        <dbReference type="SAM" id="Phobius"/>
    </source>
</evidence>
<organism evidence="2 3">
    <name type="scientific">Priestia taiwanensis</name>
    <dbReference type="NCBI Taxonomy" id="1347902"/>
    <lineage>
        <taxon>Bacteria</taxon>
        <taxon>Bacillati</taxon>
        <taxon>Bacillota</taxon>
        <taxon>Bacilli</taxon>
        <taxon>Bacillales</taxon>
        <taxon>Bacillaceae</taxon>
        <taxon>Priestia</taxon>
    </lineage>
</organism>
<reference evidence="2" key="1">
    <citation type="journal article" date="2014" name="Int. J. Syst. Evol. Microbiol.">
        <title>Complete genome sequence of Corynebacterium casei LMG S-19264T (=DSM 44701T), isolated from a smear-ripened cheese.</title>
        <authorList>
            <consortium name="US DOE Joint Genome Institute (JGI-PGF)"/>
            <person name="Walter F."/>
            <person name="Albersmeier A."/>
            <person name="Kalinowski J."/>
            <person name="Ruckert C."/>
        </authorList>
    </citation>
    <scope>NUCLEOTIDE SEQUENCE</scope>
    <source>
        <strain evidence="2">CGMCC 1.12698</strain>
    </source>
</reference>
<dbReference type="Proteomes" id="UP000605259">
    <property type="component" value="Unassembled WGS sequence"/>
</dbReference>
<keyword evidence="1" id="KW-0472">Membrane</keyword>
<dbReference type="AlphaFoldDB" id="A0A917AT70"/>
<sequence length="93" mass="11133">MEHQKPREWYLKGTFVFLFCVIFSVIGLIFVLMNRKKWTERERVTYLLFSLLTVSLEVITTFITRDFLIVSTHYILCLAIVLMHVMPMKNMAR</sequence>
<protein>
    <submittedName>
        <fullName evidence="2">Uncharacterized protein</fullName>
    </submittedName>
</protein>
<comment type="caution">
    <text evidence="2">The sequence shown here is derived from an EMBL/GenBank/DDBJ whole genome shotgun (WGS) entry which is preliminary data.</text>
</comment>
<feature type="transmembrane region" description="Helical" evidence="1">
    <location>
        <begin position="15"/>
        <end position="32"/>
    </location>
</feature>
<keyword evidence="1" id="KW-0812">Transmembrane</keyword>
<evidence type="ECO:0000313" key="2">
    <source>
        <dbReference type="EMBL" id="GGE71121.1"/>
    </source>
</evidence>
<gene>
    <name evidence="2" type="ORF">GCM10007140_21240</name>
</gene>
<feature type="transmembrane region" description="Helical" evidence="1">
    <location>
        <begin position="44"/>
        <end position="63"/>
    </location>
</feature>
<proteinExistence type="predicted"/>